<dbReference type="InterPro" id="IPR020846">
    <property type="entry name" value="MFS_dom"/>
</dbReference>
<dbReference type="PANTHER" id="PTHR23528">
    <property type="match status" value="1"/>
</dbReference>
<gene>
    <name evidence="7" type="ORF">Tam10B_0612</name>
</gene>
<proteinExistence type="predicted"/>
<dbReference type="Gene3D" id="1.20.1250.20">
    <property type="entry name" value="MFS general substrate transporter like domains"/>
    <property type="match status" value="2"/>
</dbReference>
<evidence type="ECO:0000256" key="1">
    <source>
        <dbReference type="ARBA" id="ARBA00004651"/>
    </source>
</evidence>
<feature type="transmembrane region" description="Helical" evidence="5">
    <location>
        <begin position="397"/>
        <end position="418"/>
    </location>
</feature>
<dbReference type="AlphaFoldDB" id="A0A229VZK9"/>
<dbReference type="InterPro" id="IPR011701">
    <property type="entry name" value="MFS"/>
</dbReference>
<feature type="domain" description="Major facilitator superfamily (MFS) profile" evidence="6">
    <location>
        <begin position="46"/>
        <end position="447"/>
    </location>
</feature>
<dbReference type="PROSITE" id="PS50850">
    <property type="entry name" value="MFS"/>
    <property type="match status" value="1"/>
</dbReference>
<comment type="subcellular location">
    <subcellularLocation>
        <location evidence="1">Cell membrane</location>
        <topology evidence="1">Multi-pass membrane protein</topology>
    </subcellularLocation>
</comment>
<evidence type="ECO:0000256" key="2">
    <source>
        <dbReference type="ARBA" id="ARBA00022692"/>
    </source>
</evidence>
<feature type="transmembrane region" description="Helical" evidence="5">
    <location>
        <begin position="146"/>
        <end position="170"/>
    </location>
</feature>
<dbReference type="Proteomes" id="UP000215433">
    <property type="component" value="Unassembled WGS sequence"/>
</dbReference>
<evidence type="ECO:0000313" key="8">
    <source>
        <dbReference type="Proteomes" id="UP000215433"/>
    </source>
</evidence>
<feature type="transmembrane region" description="Helical" evidence="5">
    <location>
        <begin position="359"/>
        <end position="376"/>
    </location>
</feature>
<feature type="transmembrane region" description="Helical" evidence="5">
    <location>
        <begin position="334"/>
        <end position="353"/>
    </location>
</feature>
<name>A0A229VZK9_9BIFI</name>
<evidence type="ECO:0000256" key="5">
    <source>
        <dbReference type="SAM" id="Phobius"/>
    </source>
</evidence>
<evidence type="ECO:0000313" key="7">
    <source>
        <dbReference type="EMBL" id="OXN01035.1"/>
    </source>
</evidence>
<sequence>MTATSPTPTSVDSKQARLAAYNAAVAAAEQNPDLSPETGKPFSRGTLLRFGVGFLVFGILWMSGLNIAFAVLMPQHFKSVEGISPEALNGIVNSFSAIAGLVSNLVFGNFSDRSRSRFGRRTPWILGGALFAGVLLFLTGMTTNPVLLTIFYCASLCGLNAMIAPLVAVLSDRVPAGMRGSLSAFYGAGSVVGAPIGTLLGAFFITNMVPGFALAGVLMFLAGPVSVAIIPREASADFLPKDEGSLKDVAMSFIPPKFSTAHDFYKAFAGRFCMLLSYQMINAYQLYIIQNYVGQSDIESAKTISVMSVITMAVSLFGSLVSGPISDRIGRRKVPVVVASVAFAFGIAMPWIFPSAMGMYLFAAIGGLGYGIYSSIDQALNVDVLPNKEDAGRDLGILNVATTLGQMCGPIVMSTVALSLGYVYAFPVAIAIALFGCVFILSIKSVK</sequence>
<dbReference type="Pfam" id="PF07690">
    <property type="entry name" value="MFS_1"/>
    <property type="match status" value="2"/>
</dbReference>
<keyword evidence="2 5" id="KW-0812">Transmembrane</keyword>
<evidence type="ECO:0000256" key="3">
    <source>
        <dbReference type="ARBA" id="ARBA00022989"/>
    </source>
</evidence>
<feature type="transmembrane region" description="Helical" evidence="5">
    <location>
        <begin position="91"/>
        <end position="110"/>
    </location>
</feature>
<organism evidence="7 8">
    <name type="scientific">Bifidobacterium vansinderenii</name>
    <dbReference type="NCBI Taxonomy" id="1984871"/>
    <lineage>
        <taxon>Bacteria</taxon>
        <taxon>Bacillati</taxon>
        <taxon>Actinomycetota</taxon>
        <taxon>Actinomycetes</taxon>
        <taxon>Bifidobacteriales</taxon>
        <taxon>Bifidobacteriaceae</taxon>
        <taxon>Bifidobacterium</taxon>
    </lineage>
</organism>
<dbReference type="PROSITE" id="PS00216">
    <property type="entry name" value="SUGAR_TRANSPORT_1"/>
    <property type="match status" value="1"/>
</dbReference>
<dbReference type="InterPro" id="IPR036259">
    <property type="entry name" value="MFS_trans_sf"/>
</dbReference>
<evidence type="ECO:0000256" key="4">
    <source>
        <dbReference type="ARBA" id="ARBA00023136"/>
    </source>
</evidence>
<feature type="transmembrane region" description="Helical" evidence="5">
    <location>
        <begin position="424"/>
        <end position="443"/>
    </location>
</feature>
<dbReference type="GO" id="GO:0022857">
    <property type="term" value="F:transmembrane transporter activity"/>
    <property type="evidence" value="ECO:0007669"/>
    <property type="project" value="InterPro"/>
</dbReference>
<dbReference type="InterPro" id="IPR005829">
    <property type="entry name" value="Sugar_transporter_CS"/>
</dbReference>
<dbReference type="SUPFAM" id="SSF103473">
    <property type="entry name" value="MFS general substrate transporter"/>
    <property type="match status" value="1"/>
</dbReference>
<feature type="transmembrane region" description="Helical" evidence="5">
    <location>
        <begin position="122"/>
        <end position="140"/>
    </location>
</feature>
<feature type="transmembrane region" description="Helical" evidence="5">
    <location>
        <begin position="301"/>
        <end position="322"/>
    </location>
</feature>
<protein>
    <submittedName>
        <fullName evidence="7">MFS transporter</fullName>
    </submittedName>
</protein>
<reference evidence="7 8" key="1">
    <citation type="submission" date="2017-05" db="EMBL/GenBank/DDBJ databases">
        <title>Bifidobacterium vansinderenii sp. nov.</title>
        <authorList>
            <person name="Lugli G.A."/>
            <person name="Duranti S."/>
            <person name="Mangifesta M."/>
        </authorList>
    </citation>
    <scope>NUCLEOTIDE SEQUENCE [LARGE SCALE GENOMIC DNA]</scope>
    <source>
        <strain evidence="7 8">Tam10B</strain>
    </source>
</reference>
<dbReference type="EMBL" id="NEWD01000006">
    <property type="protein sequence ID" value="OXN01035.1"/>
    <property type="molecule type" value="Genomic_DNA"/>
</dbReference>
<keyword evidence="8" id="KW-1185">Reference proteome</keyword>
<accession>A0A229VZK9</accession>
<keyword evidence="4 5" id="KW-0472">Membrane</keyword>
<feature type="transmembrane region" description="Helical" evidence="5">
    <location>
        <begin position="50"/>
        <end position="71"/>
    </location>
</feature>
<dbReference type="RefSeq" id="WP_093959810.1">
    <property type="nucleotide sequence ID" value="NZ_NEWD01000006.1"/>
</dbReference>
<dbReference type="OrthoDB" id="7584869at2"/>
<feature type="transmembrane region" description="Helical" evidence="5">
    <location>
        <begin position="182"/>
        <end position="205"/>
    </location>
</feature>
<comment type="caution">
    <text evidence="7">The sequence shown here is derived from an EMBL/GenBank/DDBJ whole genome shotgun (WGS) entry which is preliminary data.</text>
</comment>
<keyword evidence="3 5" id="KW-1133">Transmembrane helix</keyword>
<feature type="transmembrane region" description="Helical" evidence="5">
    <location>
        <begin position="211"/>
        <end position="231"/>
    </location>
</feature>
<dbReference type="GO" id="GO:0005886">
    <property type="term" value="C:plasma membrane"/>
    <property type="evidence" value="ECO:0007669"/>
    <property type="project" value="UniProtKB-SubCell"/>
</dbReference>
<dbReference type="PANTHER" id="PTHR23528:SF1">
    <property type="entry name" value="MAJOR FACILITATOR SUPERFAMILY (MFS) PROFILE DOMAIN-CONTAINING PROTEIN"/>
    <property type="match status" value="1"/>
</dbReference>
<feature type="transmembrane region" description="Helical" evidence="5">
    <location>
        <begin position="268"/>
        <end position="289"/>
    </location>
</feature>
<evidence type="ECO:0000259" key="6">
    <source>
        <dbReference type="PROSITE" id="PS50850"/>
    </source>
</evidence>